<evidence type="ECO:0000313" key="1">
    <source>
        <dbReference type="Proteomes" id="UP000887578"/>
    </source>
</evidence>
<sequence length="76" mass="8862">MKLSPGELNVREHIFQTPYQSLITTNNYGLSYCDEEALLITYVIENVTVKFTALEYKITAEMDFYFQKEGDDAQIR</sequence>
<protein>
    <submittedName>
        <fullName evidence="2">Uncharacterized protein</fullName>
    </submittedName>
</protein>
<accession>A0A914QDX9</accession>
<dbReference type="Proteomes" id="UP000887578">
    <property type="component" value="Unplaced"/>
</dbReference>
<dbReference type="WBParaSite" id="PDA_v2.g29977.t1">
    <property type="protein sequence ID" value="PDA_v2.g29977.t1"/>
    <property type="gene ID" value="PDA_v2.g29977"/>
</dbReference>
<dbReference type="AlphaFoldDB" id="A0A914QDX9"/>
<reference evidence="2" key="1">
    <citation type="submission" date="2022-11" db="UniProtKB">
        <authorList>
            <consortium name="WormBaseParasite"/>
        </authorList>
    </citation>
    <scope>IDENTIFICATION</scope>
</reference>
<organism evidence="1 2">
    <name type="scientific">Panagrolaimus davidi</name>
    <dbReference type="NCBI Taxonomy" id="227884"/>
    <lineage>
        <taxon>Eukaryota</taxon>
        <taxon>Metazoa</taxon>
        <taxon>Ecdysozoa</taxon>
        <taxon>Nematoda</taxon>
        <taxon>Chromadorea</taxon>
        <taxon>Rhabditida</taxon>
        <taxon>Tylenchina</taxon>
        <taxon>Panagrolaimomorpha</taxon>
        <taxon>Panagrolaimoidea</taxon>
        <taxon>Panagrolaimidae</taxon>
        <taxon>Panagrolaimus</taxon>
    </lineage>
</organism>
<evidence type="ECO:0000313" key="2">
    <source>
        <dbReference type="WBParaSite" id="PDA_v2.g29977.t1"/>
    </source>
</evidence>
<proteinExistence type="predicted"/>
<keyword evidence="1" id="KW-1185">Reference proteome</keyword>
<name>A0A914QDX9_9BILA</name>